<organism evidence="1">
    <name type="scientific">Tupanvirus soda lake</name>
    <dbReference type="NCBI Taxonomy" id="2126985"/>
    <lineage>
        <taxon>Viruses</taxon>
        <taxon>Varidnaviria</taxon>
        <taxon>Bamfordvirae</taxon>
        <taxon>Nucleocytoviricota</taxon>
        <taxon>Megaviricetes</taxon>
        <taxon>Imitervirales</taxon>
        <taxon>Mimiviridae</taxon>
        <taxon>Megamimivirinae</taxon>
        <taxon>Tupanvirus</taxon>
        <taxon>Tupanvirus salinum</taxon>
    </lineage>
</organism>
<dbReference type="RefSeq" id="YP_010782177.1">
    <property type="nucleotide sequence ID" value="NC_075039.1"/>
</dbReference>
<dbReference type="KEGG" id="vg:80518941"/>
<dbReference type="InterPro" id="IPR035994">
    <property type="entry name" value="Nucleoside_phosphorylase_sf"/>
</dbReference>
<name>A0A6N1P3F5_9VIRU</name>
<reference evidence="1" key="2">
    <citation type="journal article" date="2018" name="Nat. Commun.">
        <title>Tailed giant Tupanvirus possesses the most complete translational apparatus of the known virosphere.</title>
        <authorList>
            <person name="Abrahao J."/>
            <person name="Silva L."/>
            <person name="Silva L.S."/>
            <person name="Khalil J.Y.B."/>
            <person name="Rodrigues R."/>
            <person name="Arantes T."/>
            <person name="Assis F."/>
            <person name="Boratto P."/>
            <person name="Andrade M."/>
            <person name="Kroon E.G."/>
            <person name="Ribeiro B."/>
            <person name="Bergier I."/>
            <person name="Seligmann H."/>
            <person name="Ghigo E."/>
            <person name="Colson P."/>
            <person name="Levasseur A."/>
            <person name="Kroemer G."/>
            <person name="Raoult D."/>
            <person name="La Scola B."/>
        </authorList>
    </citation>
    <scope>NUCLEOTIDE SEQUENCE [LARGE SCALE GENOMIC DNA]</scope>
    <source>
        <strain evidence="1">Soda lake</strain>
    </source>
</reference>
<protein>
    <submittedName>
        <fullName evidence="1">Uncharacterized protein</fullName>
    </submittedName>
</protein>
<accession>A0A6N1P3F5</accession>
<dbReference type="GeneID" id="80518941"/>
<dbReference type="SUPFAM" id="SSF53167">
    <property type="entry name" value="Purine and uridine phosphorylases"/>
    <property type="match status" value="1"/>
</dbReference>
<proteinExistence type="predicted"/>
<dbReference type="EMBL" id="KY523104">
    <property type="protein sequence ID" value="QKU35511.1"/>
    <property type="molecule type" value="Genomic_DNA"/>
</dbReference>
<dbReference type="GO" id="GO:0009116">
    <property type="term" value="P:nucleoside metabolic process"/>
    <property type="evidence" value="ECO:0007669"/>
    <property type="project" value="InterPro"/>
</dbReference>
<dbReference type="GO" id="GO:0003824">
    <property type="term" value="F:catalytic activity"/>
    <property type="evidence" value="ECO:0007669"/>
    <property type="project" value="InterPro"/>
</dbReference>
<sequence>MELEQLYQLAGGLNIEGGYPILDLLKTNPKGKWINLILVLDRPLVDNVTFDELFLNNKYPLLENAIDNLNENHFLASYLMIVGYYIDNIHKICNKNETEYMNITIHLHQDIASIALLNLLKKYVDDMIKNNQLENKKININYLTDNKTYVCSEHNYGNTDLLISLSQCAGLDPKLLPGSLIIPNKFVPYDIDTNTVYESLSYNVPNLLNQDLNSIIYSKFNSYSVKYINDNYTSANPNKKFFAKNFSQNDFNFTNILQVNELWNPTNSKTLVNIA</sequence>
<evidence type="ECO:0000313" key="1">
    <source>
        <dbReference type="EMBL" id="QKU35511.1"/>
    </source>
</evidence>
<reference evidence="1" key="1">
    <citation type="submission" date="2017-01" db="EMBL/GenBank/DDBJ databases">
        <authorList>
            <person name="Assis F.L."/>
            <person name="Abrahao J.S."/>
            <person name="Silva L."/>
            <person name="Khalil J.B."/>
            <person name="Rodrigues R."/>
            <person name="Silva L.S."/>
            <person name="Arantes T."/>
            <person name="Boratto P."/>
            <person name="Andrade M."/>
            <person name="Kroon E.G."/>
            <person name="Ribeiro B."/>
            <person name="Bergier I."/>
            <person name="Seligmann H."/>
            <person name="Ghigo E."/>
            <person name="Colson P."/>
            <person name="Levasseur A."/>
            <person name="Raoult D."/>
            <person name="Scola B.L."/>
        </authorList>
    </citation>
    <scope>NUCLEOTIDE SEQUENCE</scope>
    <source>
        <strain evidence="1">Soda lake</strain>
    </source>
</reference>